<evidence type="ECO:0000256" key="1">
    <source>
        <dbReference type="ARBA" id="ARBA00004651"/>
    </source>
</evidence>
<dbReference type="Gene3D" id="1.10.357.140">
    <property type="entry name" value="UbiA prenyltransferase"/>
    <property type="match status" value="1"/>
</dbReference>
<evidence type="ECO:0000313" key="15">
    <source>
        <dbReference type="EMBL" id="CAA9309840.1"/>
    </source>
</evidence>
<dbReference type="HAMAP" id="MF_00154">
    <property type="entry name" value="CyoE_CtaB"/>
    <property type="match status" value="1"/>
</dbReference>
<evidence type="ECO:0000256" key="11">
    <source>
        <dbReference type="ARBA" id="ARBA00040810"/>
    </source>
</evidence>
<name>A0A6J4KN98_9BACT</name>
<gene>
    <name evidence="14" type="primary">ctaB</name>
    <name evidence="15" type="ORF">AVDCRST_MAG40-897</name>
</gene>
<keyword evidence="4 14" id="KW-1003">Cell membrane</keyword>
<dbReference type="PANTHER" id="PTHR43448:SF7">
    <property type="entry name" value="4-HYDROXYBENZOATE SOLANESYLTRANSFERASE"/>
    <property type="match status" value="1"/>
</dbReference>
<dbReference type="PROSITE" id="PS00943">
    <property type="entry name" value="UBIA"/>
    <property type="match status" value="1"/>
</dbReference>
<keyword evidence="7 14" id="KW-1133">Transmembrane helix</keyword>
<organism evidence="15">
    <name type="scientific">uncultured Gemmatimonadaceae bacterium</name>
    <dbReference type="NCBI Taxonomy" id="246130"/>
    <lineage>
        <taxon>Bacteria</taxon>
        <taxon>Pseudomonadati</taxon>
        <taxon>Gemmatimonadota</taxon>
        <taxon>Gemmatimonadia</taxon>
        <taxon>Gemmatimonadales</taxon>
        <taxon>Gemmatimonadaceae</taxon>
        <taxon>environmental samples</taxon>
    </lineage>
</organism>
<evidence type="ECO:0000256" key="14">
    <source>
        <dbReference type="HAMAP-Rule" id="MF_00154"/>
    </source>
</evidence>
<proteinExistence type="inferred from homology"/>
<protein>
    <recommendedName>
        <fullName evidence="11 14">Protoheme IX farnesyltransferase</fullName>
        <ecNumber evidence="3 14">2.5.1.141</ecNumber>
    </recommendedName>
    <alternativeName>
        <fullName evidence="12 14">Heme B farnesyltransferase</fullName>
    </alternativeName>
    <alternativeName>
        <fullName evidence="10 14">Heme O synthase</fullName>
    </alternativeName>
</protein>
<reference evidence="15" key="1">
    <citation type="submission" date="2020-02" db="EMBL/GenBank/DDBJ databases">
        <authorList>
            <person name="Meier V. D."/>
        </authorList>
    </citation>
    <scope>NUCLEOTIDE SEQUENCE</scope>
    <source>
        <strain evidence="15">AVDCRST_MAG40</strain>
    </source>
</reference>
<comment type="pathway">
    <text evidence="2 14">Porphyrin-containing compound metabolism; heme O biosynthesis; heme O from protoheme: step 1/1.</text>
</comment>
<comment type="function">
    <text evidence="14">Converts heme B (protoheme IX) to heme O by substitution of the vinyl group on carbon 2 of heme B porphyrin ring with a hydroxyethyl farnesyl side group.</text>
</comment>
<keyword evidence="6 14" id="KW-0812">Transmembrane</keyword>
<comment type="catalytic activity">
    <reaction evidence="13 14">
        <text>heme b + (2E,6E)-farnesyl diphosphate + H2O = Fe(II)-heme o + diphosphate</text>
        <dbReference type="Rhea" id="RHEA:28070"/>
        <dbReference type="ChEBI" id="CHEBI:15377"/>
        <dbReference type="ChEBI" id="CHEBI:33019"/>
        <dbReference type="ChEBI" id="CHEBI:60344"/>
        <dbReference type="ChEBI" id="CHEBI:60530"/>
        <dbReference type="ChEBI" id="CHEBI:175763"/>
        <dbReference type="EC" id="2.5.1.141"/>
    </reaction>
</comment>
<evidence type="ECO:0000256" key="6">
    <source>
        <dbReference type="ARBA" id="ARBA00022692"/>
    </source>
</evidence>
<comment type="miscellaneous">
    <text evidence="14">Carbon 2 of the heme B porphyrin ring is defined according to the Fischer nomenclature.</text>
</comment>
<dbReference type="EC" id="2.5.1.141" evidence="3 14"/>
<sequence>MIGVGSAVARSRLGLVVRDLVALTKPRIISLLLVTTVAPMFVAGDPGWGLVLAVTVGGYLMAGGANAVNMYLDRDIDDRMSRTRLRPIPSGRLEATAVVAFGVALATAATWLLAYVANILTAGLALAGFYFYVFIYTRWLKRTTPHNIVIGGAAGAFPPLVGWAAVTNQIDLTAVYLFLIVFYWTPPHFWALALLKQVDYGRAGVPMAPLVWGEAETTRQMVWYTVILFALTVLPALFGAFGLVYLVAAVACGLPLLVGVLRTWRAADWTRPATWVFKYSLLYLALLFVGMALDRHFYISVAPAGLSR</sequence>
<evidence type="ECO:0000256" key="4">
    <source>
        <dbReference type="ARBA" id="ARBA00022475"/>
    </source>
</evidence>
<dbReference type="PANTHER" id="PTHR43448">
    <property type="entry name" value="PROTOHEME IX FARNESYLTRANSFERASE, MITOCHONDRIAL"/>
    <property type="match status" value="1"/>
</dbReference>
<dbReference type="InterPro" id="IPR006369">
    <property type="entry name" value="Protohaem_IX_farnesylTrfase"/>
</dbReference>
<dbReference type="NCBIfam" id="NF003349">
    <property type="entry name" value="PRK04375.1-2"/>
    <property type="match status" value="1"/>
</dbReference>
<dbReference type="InterPro" id="IPR044878">
    <property type="entry name" value="UbiA_sf"/>
</dbReference>
<keyword evidence="9 14" id="KW-0472">Membrane</keyword>
<evidence type="ECO:0000256" key="8">
    <source>
        <dbReference type="ARBA" id="ARBA00023133"/>
    </source>
</evidence>
<comment type="subcellular location">
    <subcellularLocation>
        <location evidence="1 14">Cell membrane</location>
        <topology evidence="1 14">Multi-pass membrane protein</topology>
    </subcellularLocation>
</comment>
<feature type="transmembrane region" description="Helical" evidence="14">
    <location>
        <begin position="93"/>
        <end position="113"/>
    </location>
</feature>
<dbReference type="EMBL" id="CADCTX010000260">
    <property type="protein sequence ID" value="CAA9309840.1"/>
    <property type="molecule type" value="Genomic_DNA"/>
</dbReference>
<dbReference type="CDD" id="cd13957">
    <property type="entry name" value="PT_UbiA_Cox10"/>
    <property type="match status" value="1"/>
</dbReference>
<dbReference type="NCBIfam" id="TIGR01473">
    <property type="entry name" value="cyoE_ctaB"/>
    <property type="match status" value="1"/>
</dbReference>
<evidence type="ECO:0000256" key="12">
    <source>
        <dbReference type="ARBA" id="ARBA00042475"/>
    </source>
</evidence>
<dbReference type="InterPro" id="IPR000537">
    <property type="entry name" value="UbiA_prenyltransferase"/>
</dbReference>
<feature type="transmembrane region" description="Helical" evidence="14">
    <location>
        <begin position="244"/>
        <end position="264"/>
    </location>
</feature>
<feature type="transmembrane region" description="Helical" evidence="14">
    <location>
        <begin position="28"/>
        <end position="44"/>
    </location>
</feature>
<dbReference type="GO" id="GO:0008495">
    <property type="term" value="F:protoheme IX farnesyltransferase activity"/>
    <property type="evidence" value="ECO:0007669"/>
    <property type="project" value="UniProtKB-UniRule"/>
</dbReference>
<evidence type="ECO:0000256" key="10">
    <source>
        <dbReference type="ARBA" id="ARBA00030253"/>
    </source>
</evidence>
<keyword evidence="8 14" id="KW-0350">Heme biosynthesis</keyword>
<dbReference type="UniPathway" id="UPA00834">
    <property type="reaction ID" value="UER00712"/>
</dbReference>
<dbReference type="AlphaFoldDB" id="A0A6J4KN98"/>
<dbReference type="InterPro" id="IPR030470">
    <property type="entry name" value="UbiA_prenylTrfase_CS"/>
</dbReference>
<evidence type="ECO:0000256" key="5">
    <source>
        <dbReference type="ARBA" id="ARBA00022679"/>
    </source>
</evidence>
<evidence type="ECO:0000256" key="2">
    <source>
        <dbReference type="ARBA" id="ARBA00004919"/>
    </source>
</evidence>
<evidence type="ECO:0000256" key="9">
    <source>
        <dbReference type="ARBA" id="ARBA00023136"/>
    </source>
</evidence>
<dbReference type="Pfam" id="PF01040">
    <property type="entry name" value="UbiA"/>
    <property type="match status" value="1"/>
</dbReference>
<feature type="transmembrane region" description="Helical" evidence="14">
    <location>
        <begin position="221"/>
        <end position="238"/>
    </location>
</feature>
<feature type="transmembrane region" description="Helical" evidence="14">
    <location>
        <begin position="276"/>
        <end position="293"/>
    </location>
</feature>
<accession>A0A6J4KN98</accession>
<evidence type="ECO:0000256" key="7">
    <source>
        <dbReference type="ARBA" id="ARBA00022989"/>
    </source>
</evidence>
<feature type="transmembrane region" description="Helical" evidence="14">
    <location>
        <begin position="172"/>
        <end position="195"/>
    </location>
</feature>
<keyword evidence="5 14" id="KW-0808">Transferase</keyword>
<comment type="similarity">
    <text evidence="14">Belongs to the UbiA prenyltransferase family. Protoheme IX farnesyltransferase subfamily.</text>
</comment>
<feature type="transmembrane region" description="Helical" evidence="14">
    <location>
        <begin position="119"/>
        <end position="136"/>
    </location>
</feature>
<feature type="transmembrane region" description="Helical" evidence="14">
    <location>
        <begin position="50"/>
        <end position="72"/>
    </location>
</feature>
<evidence type="ECO:0000256" key="13">
    <source>
        <dbReference type="ARBA" id="ARBA00047690"/>
    </source>
</evidence>
<evidence type="ECO:0000256" key="3">
    <source>
        <dbReference type="ARBA" id="ARBA00012292"/>
    </source>
</evidence>
<feature type="transmembrane region" description="Helical" evidence="14">
    <location>
        <begin position="148"/>
        <end position="166"/>
    </location>
</feature>
<dbReference type="GO" id="GO:0048034">
    <property type="term" value="P:heme O biosynthetic process"/>
    <property type="evidence" value="ECO:0007669"/>
    <property type="project" value="UniProtKB-UniRule"/>
</dbReference>
<dbReference type="GO" id="GO:0005886">
    <property type="term" value="C:plasma membrane"/>
    <property type="evidence" value="ECO:0007669"/>
    <property type="project" value="UniProtKB-SubCell"/>
</dbReference>